<keyword evidence="3" id="KW-0808">Transferase</keyword>
<dbReference type="PANTHER" id="PTHR33067">
    <property type="entry name" value="RNA-DIRECTED DNA POLYMERASE-RELATED"/>
    <property type="match status" value="1"/>
</dbReference>
<reference evidence="3" key="1">
    <citation type="journal article" date="2022" name="Int. J. Mol. Sci.">
        <title>Draft Genome of Tanacetum Coccineum: Genomic Comparison of Closely Related Tanacetum-Family Plants.</title>
        <authorList>
            <person name="Yamashiro T."/>
            <person name="Shiraishi A."/>
            <person name="Nakayama K."/>
            <person name="Satake H."/>
        </authorList>
    </citation>
    <scope>NUCLEOTIDE SEQUENCE</scope>
</reference>
<dbReference type="EMBL" id="BQNB010019774">
    <property type="protein sequence ID" value="GJT88909.1"/>
    <property type="molecule type" value="Genomic_DNA"/>
</dbReference>
<dbReference type="InterPro" id="IPR021109">
    <property type="entry name" value="Peptidase_aspartic_dom_sf"/>
</dbReference>
<name>A0ABQ5HN28_9ASTR</name>
<organism evidence="3 4">
    <name type="scientific">Tanacetum coccineum</name>
    <dbReference type="NCBI Taxonomy" id="301880"/>
    <lineage>
        <taxon>Eukaryota</taxon>
        <taxon>Viridiplantae</taxon>
        <taxon>Streptophyta</taxon>
        <taxon>Embryophyta</taxon>
        <taxon>Tracheophyta</taxon>
        <taxon>Spermatophyta</taxon>
        <taxon>Magnoliopsida</taxon>
        <taxon>eudicotyledons</taxon>
        <taxon>Gunneridae</taxon>
        <taxon>Pentapetalae</taxon>
        <taxon>asterids</taxon>
        <taxon>campanulids</taxon>
        <taxon>Asterales</taxon>
        <taxon>Asteraceae</taxon>
        <taxon>Asteroideae</taxon>
        <taxon>Anthemideae</taxon>
        <taxon>Anthemidinae</taxon>
        <taxon>Tanacetum</taxon>
    </lineage>
</organism>
<dbReference type="GO" id="GO:0003964">
    <property type="term" value="F:RNA-directed DNA polymerase activity"/>
    <property type="evidence" value="ECO:0007669"/>
    <property type="project" value="UniProtKB-KW"/>
</dbReference>
<sequence>MADARTMLELLQAPTEGYEDEIVILANLADNFELKVGLLQLVTSSQFHGFERDDPYAHIGWFNKIISTVKYQNVSNEAIKLTLFPFSLDRAAQIWLEKEPPRSILTWEDLVSKFVNHFFPPSKTINLKNDITNFQQRFDESFGEAWDRFKDLLLSTTTSSPSPSPDVTALTEIVKELVLMNKATQQATMKAIEETCVTCGGPHPYYECLAIGGNTFDTYAAIGTYNQGGNRYRPQGDPNYRASNQMGPPSFPPPNRQSPSSSGSLPSDIVANPRGDVKAITTRSGVLYEGPSIPPTSSLPKEVERESEVTRDKPNLKPSIPYPSRLNNQKLQEKTNNQMMKFLQIFQRLHFDISATDALLHMPKFASTFKSLLTLADLGAIINLMPLSVWKKLSLPELTPTRMTLELANRSVSYLVGVVEDVFVKVGKFHFLAEFFVVDYDVDPRVSLILERPFLRTARALIDVHGEELTLRVNDEAITFKVGHTSRYSRNYYDEPANQINVIDVACEEYAQEVLGFLDSSTSGNPTPLDPIIASSSTSFTPFEGGDFILEEIETFLHTPYKPSNLDDDYYDTEGDILTLRNC</sequence>
<keyword evidence="3" id="KW-0548">Nucleotidyltransferase</keyword>
<evidence type="ECO:0000256" key="1">
    <source>
        <dbReference type="SAM" id="MobiDB-lite"/>
    </source>
</evidence>
<dbReference type="Gene3D" id="2.40.70.10">
    <property type="entry name" value="Acid Proteases"/>
    <property type="match status" value="1"/>
</dbReference>
<dbReference type="InterPro" id="IPR005162">
    <property type="entry name" value="Retrotrans_gag_dom"/>
</dbReference>
<protein>
    <submittedName>
        <fullName evidence="3">Reverse transcriptase domain-containing protein</fullName>
    </submittedName>
</protein>
<evidence type="ECO:0000259" key="2">
    <source>
        <dbReference type="Pfam" id="PF03732"/>
    </source>
</evidence>
<feature type="compositionally biased region" description="Low complexity" evidence="1">
    <location>
        <begin position="257"/>
        <end position="267"/>
    </location>
</feature>
<reference evidence="3" key="2">
    <citation type="submission" date="2022-01" db="EMBL/GenBank/DDBJ databases">
        <authorList>
            <person name="Yamashiro T."/>
            <person name="Shiraishi A."/>
            <person name="Satake H."/>
            <person name="Nakayama K."/>
        </authorList>
    </citation>
    <scope>NUCLEOTIDE SEQUENCE</scope>
</reference>
<feature type="region of interest" description="Disordered" evidence="1">
    <location>
        <begin position="228"/>
        <end position="322"/>
    </location>
</feature>
<feature type="domain" description="Retrotransposon gag" evidence="2">
    <location>
        <begin position="83"/>
        <end position="156"/>
    </location>
</feature>
<evidence type="ECO:0000313" key="4">
    <source>
        <dbReference type="Proteomes" id="UP001151760"/>
    </source>
</evidence>
<keyword evidence="3" id="KW-0695">RNA-directed DNA polymerase</keyword>
<accession>A0ABQ5HN28</accession>
<dbReference type="PANTHER" id="PTHR33067:SF9">
    <property type="entry name" value="RNA-DIRECTED DNA POLYMERASE"/>
    <property type="match status" value="1"/>
</dbReference>
<dbReference type="Pfam" id="PF03732">
    <property type="entry name" value="Retrotrans_gag"/>
    <property type="match status" value="1"/>
</dbReference>
<proteinExistence type="predicted"/>
<keyword evidence="4" id="KW-1185">Reference proteome</keyword>
<dbReference type="Proteomes" id="UP001151760">
    <property type="component" value="Unassembled WGS sequence"/>
</dbReference>
<evidence type="ECO:0000313" key="3">
    <source>
        <dbReference type="EMBL" id="GJT88909.1"/>
    </source>
</evidence>
<gene>
    <name evidence="3" type="ORF">Tco_1070626</name>
</gene>
<comment type="caution">
    <text evidence="3">The sequence shown here is derived from an EMBL/GenBank/DDBJ whole genome shotgun (WGS) entry which is preliminary data.</text>
</comment>
<feature type="compositionally biased region" description="Basic and acidic residues" evidence="1">
    <location>
        <begin position="301"/>
        <end position="315"/>
    </location>
</feature>
<dbReference type="CDD" id="cd00303">
    <property type="entry name" value="retropepsin_like"/>
    <property type="match status" value="1"/>
</dbReference>